<gene>
    <name evidence="3" type="ORF">HNR10_002556</name>
</gene>
<dbReference type="SUPFAM" id="SSF50475">
    <property type="entry name" value="FMN-binding split barrel"/>
    <property type="match status" value="1"/>
</dbReference>
<dbReference type="PANTHER" id="PTHR35176">
    <property type="entry name" value="HEME OXYGENASE HI_0854-RELATED"/>
    <property type="match status" value="1"/>
</dbReference>
<dbReference type="GO" id="GO:0070967">
    <property type="term" value="F:coenzyme F420 binding"/>
    <property type="evidence" value="ECO:0007669"/>
    <property type="project" value="TreeGrafter"/>
</dbReference>
<dbReference type="PANTHER" id="PTHR35176:SF4">
    <property type="entry name" value="PYRIDOXAMINE 5'-PHOSPHATE OXIDASE-RELATED FMN-BINDING"/>
    <property type="match status" value="1"/>
</dbReference>
<evidence type="ECO:0000259" key="2">
    <source>
        <dbReference type="Pfam" id="PF01243"/>
    </source>
</evidence>
<dbReference type="InterPro" id="IPR052019">
    <property type="entry name" value="F420H2_bilvrd_red/Heme_oxyg"/>
</dbReference>
<name>A0A7Z0ENX0_9ACTN</name>
<dbReference type="Proteomes" id="UP000572051">
    <property type="component" value="Unassembled WGS sequence"/>
</dbReference>
<evidence type="ECO:0000313" key="4">
    <source>
        <dbReference type="Proteomes" id="UP000572051"/>
    </source>
</evidence>
<dbReference type="RefSeq" id="WP_179823406.1">
    <property type="nucleotide sequence ID" value="NZ_JACCFS010000001.1"/>
</dbReference>
<organism evidence="3 4">
    <name type="scientific">Nocardiopsis aegyptia</name>
    <dbReference type="NCBI Taxonomy" id="220378"/>
    <lineage>
        <taxon>Bacteria</taxon>
        <taxon>Bacillati</taxon>
        <taxon>Actinomycetota</taxon>
        <taxon>Actinomycetes</taxon>
        <taxon>Streptosporangiales</taxon>
        <taxon>Nocardiopsidaceae</taxon>
        <taxon>Nocardiopsis</taxon>
    </lineage>
</organism>
<comment type="caution">
    <text evidence="3">The sequence shown here is derived from an EMBL/GenBank/DDBJ whole genome shotgun (WGS) entry which is preliminary data.</text>
</comment>
<dbReference type="Gene3D" id="2.30.110.10">
    <property type="entry name" value="Electron Transport, Fmn-binding Protein, Chain A"/>
    <property type="match status" value="1"/>
</dbReference>
<reference evidence="3 4" key="1">
    <citation type="submission" date="2020-07" db="EMBL/GenBank/DDBJ databases">
        <title>Sequencing the genomes of 1000 actinobacteria strains.</title>
        <authorList>
            <person name="Klenk H.-P."/>
        </authorList>
    </citation>
    <scope>NUCLEOTIDE SEQUENCE [LARGE SCALE GENOMIC DNA]</scope>
    <source>
        <strain evidence="3 4">DSM 44442</strain>
    </source>
</reference>
<accession>A0A7Z0ENX0</accession>
<dbReference type="Pfam" id="PF01243">
    <property type="entry name" value="PNPOx_N"/>
    <property type="match status" value="1"/>
</dbReference>
<dbReference type="GO" id="GO:0005829">
    <property type="term" value="C:cytosol"/>
    <property type="evidence" value="ECO:0007669"/>
    <property type="project" value="TreeGrafter"/>
</dbReference>
<proteinExistence type="predicted"/>
<dbReference type="InterPro" id="IPR011576">
    <property type="entry name" value="Pyridox_Oxase_N"/>
</dbReference>
<dbReference type="InterPro" id="IPR012349">
    <property type="entry name" value="Split_barrel_FMN-bd"/>
</dbReference>
<dbReference type="EMBL" id="JACCFS010000001">
    <property type="protein sequence ID" value="NYJ34675.1"/>
    <property type="molecule type" value="Genomic_DNA"/>
</dbReference>
<dbReference type="GO" id="GO:0016627">
    <property type="term" value="F:oxidoreductase activity, acting on the CH-CH group of donors"/>
    <property type="evidence" value="ECO:0007669"/>
    <property type="project" value="TreeGrafter"/>
</dbReference>
<keyword evidence="4" id="KW-1185">Reference proteome</keyword>
<protein>
    <recommendedName>
        <fullName evidence="2">Pyridoxamine 5'-phosphate oxidase N-terminal domain-containing protein</fullName>
    </recommendedName>
</protein>
<feature type="domain" description="Pyridoxamine 5'-phosphate oxidase N-terminal" evidence="2">
    <location>
        <begin position="31"/>
        <end position="157"/>
    </location>
</feature>
<keyword evidence="1" id="KW-0560">Oxidoreductase</keyword>
<dbReference type="AlphaFoldDB" id="A0A7Z0ENX0"/>
<sequence length="175" mass="18893">MTVSTPAATLLFGEEDATPFSTDPATLKPWDRARACLAAAPRVWFTTVRPDGRPHTAPVLLVWADGAPCLTSRPGSRKSVNLTGNAHCVLSASDDDLDLVVEGVAAQVGDDTGIRRVADAFEEKYGWEFTVREGTVTGDARPGSPEYAFYRITPTRAFGYGADGLTATRWRFDGR</sequence>
<evidence type="ECO:0000313" key="3">
    <source>
        <dbReference type="EMBL" id="NYJ34675.1"/>
    </source>
</evidence>
<evidence type="ECO:0000256" key="1">
    <source>
        <dbReference type="ARBA" id="ARBA00023002"/>
    </source>
</evidence>